<reference evidence="1" key="1">
    <citation type="submission" date="2019-04" db="EMBL/GenBank/DDBJ databases">
        <title>Microbes associate with the intestines of laboratory mice.</title>
        <authorList>
            <person name="Navarre W."/>
            <person name="Wong E."/>
            <person name="Huang K."/>
            <person name="Tropini C."/>
            <person name="Ng K."/>
            <person name="Yu B."/>
        </authorList>
    </citation>
    <scope>NUCLEOTIDE SEQUENCE</scope>
    <source>
        <strain evidence="1">NM09_H32</strain>
    </source>
</reference>
<dbReference type="EMBL" id="SRYG01000001">
    <property type="protein sequence ID" value="TGY67345.1"/>
    <property type="molecule type" value="Genomic_DNA"/>
</dbReference>
<gene>
    <name evidence="1" type="ORF">E5336_00810</name>
</gene>
<accession>A0AC61RAT7</accession>
<comment type="caution">
    <text evidence="1">The sequence shown here is derived from an EMBL/GenBank/DDBJ whole genome shotgun (WGS) entry which is preliminary data.</text>
</comment>
<sequence length="67" mass="7824">MFSIALDPVLEEQVKEAAKEKGMCVSEYVCRLIQEKMEDEYDLRVYEEAKRQYEADPVTYTAKELGL</sequence>
<protein>
    <submittedName>
        <fullName evidence="1">CopG family transcriptional regulator</fullName>
    </submittedName>
</protein>
<dbReference type="Proteomes" id="UP000308836">
    <property type="component" value="Unassembled WGS sequence"/>
</dbReference>
<proteinExistence type="predicted"/>
<evidence type="ECO:0000313" key="1">
    <source>
        <dbReference type="EMBL" id="TGY67345.1"/>
    </source>
</evidence>
<keyword evidence="2" id="KW-1185">Reference proteome</keyword>
<name>A0AC61RAT7_9FIRM</name>
<evidence type="ECO:0000313" key="2">
    <source>
        <dbReference type="Proteomes" id="UP000308836"/>
    </source>
</evidence>
<organism evidence="1 2">
    <name type="scientific">Dubosiella muris</name>
    <dbReference type="NCBI Taxonomy" id="3038133"/>
    <lineage>
        <taxon>Bacteria</taxon>
        <taxon>Bacillati</taxon>
        <taxon>Bacillota</taxon>
        <taxon>Erysipelotrichia</taxon>
        <taxon>Erysipelotrichales</taxon>
        <taxon>Erysipelotrichaceae</taxon>
        <taxon>Dubosiella</taxon>
    </lineage>
</organism>